<dbReference type="EMBL" id="LSRX01000138">
    <property type="protein sequence ID" value="OLQ07444.1"/>
    <property type="molecule type" value="Genomic_DNA"/>
</dbReference>
<name>A0A1Q9EJ15_SYMMI</name>
<organism evidence="1 2">
    <name type="scientific">Symbiodinium microadriaticum</name>
    <name type="common">Dinoflagellate</name>
    <name type="synonym">Zooxanthella microadriatica</name>
    <dbReference type="NCBI Taxonomy" id="2951"/>
    <lineage>
        <taxon>Eukaryota</taxon>
        <taxon>Sar</taxon>
        <taxon>Alveolata</taxon>
        <taxon>Dinophyceae</taxon>
        <taxon>Suessiales</taxon>
        <taxon>Symbiodiniaceae</taxon>
        <taxon>Symbiodinium</taxon>
    </lineage>
</organism>
<sequence length="249" mass="28096">MGGFCPTKTCFRKSGKWQHGNVFIPEHLCFRIASQRFELAAGVSKIDLERSILTFINFRDNVRIEDVVVLADSSKELRRTGLGEFVDRPEQRDAEALCRKFPNYVKNPRPLQSGQWMVDFIQLARPQQMRISAPGSPGDTSWLRKLTKTAKAERKRKLSDITDGELSTLLPSSAPLRGRWQPRTVLTATDVQTGFGRAVLVREKQTVKKSGACAMAELKKFAFETGRTFGILQYDTESTLKELVLSTVK</sequence>
<gene>
    <name evidence="1" type="ORF">AK812_SmicGene9154</name>
</gene>
<evidence type="ECO:0000313" key="1">
    <source>
        <dbReference type="EMBL" id="OLQ07444.1"/>
    </source>
</evidence>
<protein>
    <submittedName>
        <fullName evidence="1">Uncharacterized protein</fullName>
    </submittedName>
</protein>
<dbReference type="AlphaFoldDB" id="A0A1Q9EJ15"/>
<comment type="caution">
    <text evidence="1">The sequence shown here is derived from an EMBL/GenBank/DDBJ whole genome shotgun (WGS) entry which is preliminary data.</text>
</comment>
<reference evidence="1 2" key="1">
    <citation type="submission" date="2016-02" db="EMBL/GenBank/DDBJ databases">
        <title>Genome analysis of coral dinoflagellate symbionts highlights evolutionary adaptations to a symbiotic lifestyle.</title>
        <authorList>
            <person name="Aranda M."/>
            <person name="Li Y."/>
            <person name="Liew Y.J."/>
            <person name="Baumgarten S."/>
            <person name="Simakov O."/>
            <person name="Wilson M."/>
            <person name="Piel J."/>
            <person name="Ashoor H."/>
            <person name="Bougouffa S."/>
            <person name="Bajic V.B."/>
            <person name="Ryu T."/>
            <person name="Ravasi T."/>
            <person name="Bayer T."/>
            <person name="Micklem G."/>
            <person name="Kim H."/>
            <person name="Bhak J."/>
            <person name="Lajeunesse T.C."/>
            <person name="Voolstra C.R."/>
        </authorList>
    </citation>
    <scope>NUCLEOTIDE SEQUENCE [LARGE SCALE GENOMIC DNA]</scope>
    <source>
        <strain evidence="1 2">CCMP2467</strain>
    </source>
</reference>
<evidence type="ECO:0000313" key="2">
    <source>
        <dbReference type="Proteomes" id="UP000186817"/>
    </source>
</evidence>
<keyword evidence="2" id="KW-1185">Reference proteome</keyword>
<dbReference type="Proteomes" id="UP000186817">
    <property type="component" value="Unassembled WGS sequence"/>
</dbReference>
<dbReference type="OrthoDB" id="407935at2759"/>
<accession>A0A1Q9EJ15</accession>
<proteinExistence type="predicted"/>